<comment type="caution">
    <text evidence="1">The sequence shown here is derived from an EMBL/GenBank/DDBJ whole genome shotgun (WGS) entry which is preliminary data.</text>
</comment>
<sequence>MNSRISRDTQVLSPVIEEAPLVTKIVDKPVLTEVKDIKNLNVVHKDLVHEIHEQPIVEIARKPETVLVKEQPLIKTVTAPLKMEEFGVSQHVDLDFSSPVERTQVYSDAKHINLNETIKSVQTREVIERHIVPTVTEIHEQKIVNVIEQPIVRTYHEAPIVREVAYSELVDEQPIKKDFLDLKGDDIMRDSSIEREKMLPANQLSTHILTNAPEKVIPTHSTLPTQTLPKPSGVFSTLEFKNQIKNGDLVLHEARPLSSRKLPVELLAQKKLLNKSRYFSKPAFSGQFMAQKALLKPVPENLYSKELSELGQWKDNSWTATVLSSTGSFLKNAYEGAKHLASDAYDSAKHMTGDALGKKL</sequence>
<dbReference type="AlphaFoldDB" id="A0AAW2YUF4"/>
<reference evidence="1 2" key="1">
    <citation type="submission" date="2024-03" db="EMBL/GenBank/DDBJ databases">
        <title>The Acrasis kona genome and developmental transcriptomes reveal deep origins of eukaryotic multicellular pathways.</title>
        <authorList>
            <person name="Sheikh S."/>
            <person name="Fu C.-J."/>
            <person name="Brown M.W."/>
            <person name="Baldauf S.L."/>
        </authorList>
    </citation>
    <scope>NUCLEOTIDE SEQUENCE [LARGE SCALE GENOMIC DNA]</scope>
    <source>
        <strain evidence="1 2">ATCC MYA-3509</strain>
    </source>
</reference>
<evidence type="ECO:0000313" key="2">
    <source>
        <dbReference type="Proteomes" id="UP001431209"/>
    </source>
</evidence>
<organism evidence="1 2">
    <name type="scientific">Acrasis kona</name>
    <dbReference type="NCBI Taxonomy" id="1008807"/>
    <lineage>
        <taxon>Eukaryota</taxon>
        <taxon>Discoba</taxon>
        <taxon>Heterolobosea</taxon>
        <taxon>Tetramitia</taxon>
        <taxon>Eutetramitia</taxon>
        <taxon>Acrasidae</taxon>
        <taxon>Acrasis</taxon>
    </lineage>
</organism>
<protein>
    <submittedName>
        <fullName evidence="1">Uncharacterized protein</fullName>
    </submittedName>
</protein>
<dbReference type="EMBL" id="JAOPGA020000730">
    <property type="protein sequence ID" value="KAL0481068.1"/>
    <property type="molecule type" value="Genomic_DNA"/>
</dbReference>
<keyword evidence="2" id="KW-1185">Reference proteome</keyword>
<evidence type="ECO:0000313" key="1">
    <source>
        <dbReference type="EMBL" id="KAL0481068.1"/>
    </source>
</evidence>
<name>A0AAW2YUF4_9EUKA</name>
<dbReference type="Proteomes" id="UP001431209">
    <property type="component" value="Unassembled WGS sequence"/>
</dbReference>
<accession>A0AAW2YUF4</accession>
<proteinExistence type="predicted"/>
<gene>
    <name evidence="1" type="ORF">AKO1_012842</name>
</gene>